<dbReference type="Pfam" id="PF10612">
    <property type="entry name" value="Spore-coat_CotZ"/>
    <property type="match status" value="1"/>
</dbReference>
<reference evidence="2 3" key="1">
    <citation type="journal article" date="2013" name="J. Microbiol.">
        <title>Lysinibacillus chungkukjangi sp. nov., isolated from Chungkukjang, Korean fermented soybean food.</title>
        <authorList>
            <person name="Kim S.J."/>
            <person name="Jang Y.H."/>
            <person name="Hamada M."/>
            <person name="Ahn J.H."/>
            <person name="Weon H.Y."/>
            <person name="Suzuki K."/>
            <person name="Whang K.S."/>
            <person name="Kwon S.W."/>
        </authorList>
    </citation>
    <scope>NUCLEOTIDE SEQUENCE [LARGE SCALE GENOMIC DNA]</scope>
    <source>
        <strain evidence="2 3">MCCC 1A12701</strain>
    </source>
</reference>
<dbReference type="AlphaFoldDB" id="A0A3N9UTZ1"/>
<gene>
    <name evidence="2" type="ORF">EBB45_06355</name>
</gene>
<dbReference type="OrthoDB" id="1655185at2"/>
<dbReference type="InterPro" id="IPR019593">
    <property type="entry name" value="Spore_coat_protein_Z/Y"/>
</dbReference>
<dbReference type="RefSeq" id="WP_124763668.1">
    <property type="nucleotide sequence ID" value="NZ_JAFBDY010000003.1"/>
</dbReference>
<feature type="region of interest" description="Disordered" evidence="1">
    <location>
        <begin position="84"/>
        <end position="110"/>
    </location>
</feature>
<evidence type="ECO:0000256" key="1">
    <source>
        <dbReference type="SAM" id="MobiDB-lite"/>
    </source>
</evidence>
<keyword evidence="2" id="KW-0167">Capsid protein</keyword>
<sequence>MGCGRNNVEGTSDRHDKGCVCEVVKTILELQNRARRHNHHDCDSCGTSCFVEPLGGIKHQARHADTRVFMLLNKDGSPFTVVAKADMDNDRKDGRDGKDGKDGKGGKDGKNNNNFFVTPFFRVEDIFGDCCATLRALAPIGDNNHNHGGGGGGGGKGKDNNGIVDDVVQNGELNPEAFDDIDDFEKTETCVTVDLNNFTAVQCIADVDLDVCKH</sequence>
<keyword evidence="2" id="KW-0946">Virion</keyword>
<organism evidence="2 3">
    <name type="scientific">Lysinibacillus composti</name>
    <dbReference type="NCBI Taxonomy" id="720633"/>
    <lineage>
        <taxon>Bacteria</taxon>
        <taxon>Bacillati</taxon>
        <taxon>Bacillota</taxon>
        <taxon>Bacilli</taxon>
        <taxon>Bacillales</taxon>
        <taxon>Bacillaceae</taxon>
        <taxon>Lysinibacillus</taxon>
    </lineage>
</organism>
<evidence type="ECO:0000313" key="3">
    <source>
        <dbReference type="Proteomes" id="UP000274033"/>
    </source>
</evidence>
<proteinExistence type="predicted"/>
<dbReference type="EMBL" id="RRCT01000004">
    <property type="protein sequence ID" value="RQW75366.1"/>
    <property type="molecule type" value="Genomic_DNA"/>
</dbReference>
<keyword evidence="3" id="KW-1185">Reference proteome</keyword>
<comment type="caution">
    <text evidence="2">The sequence shown here is derived from an EMBL/GenBank/DDBJ whole genome shotgun (WGS) entry which is preliminary data.</text>
</comment>
<name>A0A3N9UTZ1_9BACI</name>
<evidence type="ECO:0000313" key="2">
    <source>
        <dbReference type="EMBL" id="RQW75366.1"/>
    </source>
</evidence>
<dbReference type="Proteomes" id="UP000274033">
    <property type="component" value="Unassembled WGS sequence"/>
</dbReference>
<feature type="compositionally biased region" description="Basic and acidic residues" evidence="1">
    <location>
        <begin position="85"/>
        <end position="110"/>
    </location>
</feature>
<protein>
    <submittedName>
        <fullName evidence="2">Spore coat protein CotZ</fullName>
    </submittedName>
</protein>
<accession>A0A3N9UTZ1</accession>